<dbReference type="RefSeq" id="WP_177213854.1">
    <property type="nucleotide sequence ID" value="NZ_FOET01000001.1"/>
</dbReference>
<reference evidence="3" key="1">
    <citation type="submission" date="2016-10" db="EMBL/GenBank/DDBJ databases">
        <authorList>
            <person name="Varghese N."/>
            <person name="Submissions S."/>
        </authorList>
    </citation>
    <scope>NUCLEOTIDE SEQUENCE [LARGE SCALE GENOMIC DNA]</scope>
    <source>
        <strain evidence="3">CGMCC 4.3519</strain>
    </source>
</reference>
<protein>
    <recommendedName>
        <fullName evidence="4">Amidotransferase</fullName>
    </recommendedName>
</protein>
<dbReference type="STRING" id="403935.SAMN05216481_101771"/>
<dbReference type="EMBL" id="FOET01000001">
    <property type="protein sequence ID" value="SEP69164.1"/>
    <property type="molecule type" value="Genomic_DNA"/>
</dbReference>
<keyword evidence="1" id="KW-0472">Membrane</keyword>
<accession>A0A1H8ZXR9</accession>
<sequence length="54" mass="5687">MNGVSTLLLFVGLFLLGGAISFWKQQMPKGVVALLGIGSALSLIAGILRLEVWS</sequence>
<gene>
    <name evidence="2" type="ORF">SAMN05216481_101771</name>
</gene>
<organism evidence="2 3">
    <name type="scientific">Streptomyces radiopugnans</name>
    <dbReference type="NCBI Taxonomy" id="403935"/>
    <lineage>
        <taxon>Bacteria</taxon>
        <taxon>Bacillati</taxon>
        <taxon>Actinomycetota</taxon>
        <taxon>Actinomycetes</taxon>
        <taxon>Kitasatosporales</taxon>
        <taxon>Streptomycetaceae</taxon>
        <taxon>Streptomyces</taxon>
    </lineage>
</organism>
<dbReference type="AlphaFoldDB" id="A0A1H8ZXR9"/>
<evidence type="ECO:0000313" key="3">
    <source>
        <dbReference type="Proteomes" id="UP000199055"/>
    </source>
</evidence>
<keyword evidence="1" id="KW-0812">Transmembrane</keyword>
<dbReference type="Proteomes" id="UP000199055">
    <property type="component" value="Unassembled WGS sequence"/>
</dbReference>
<proteinExistence type="predicted"/>
<evidence type="ECO:0000256" key="1">
    <source>
        <dbReference type="SAM" id="Phobius"/>
    </source>
</evidence>
<keyword evidence="3" id="KW-1185">Reference proteome</keyword>
<evidence type="ECO:0008006" key="4">
    <source>
        <dbReference type="Google" id="ProtNLM"/>
    </source>
</evidence>
<feature type="transmembrane region" description="Helical" evidence="1">
    <location>
        <begin position="31"/>
        <end position="50"/>
    </location>
</feature>
<keyword evidence="1" id="KW-1133">Transmembrane helix</keyword>
<evidence type="ECO:0000313" key="2">
    <source>
        <dbReference type="EMBL" id="SEP69164.1"/>
    </source>
</evidence>
<name>A0A1H8ZXR9_9ACTN</name>